<dbReference type="OrthoDB" id="1448836at2"/>
<proteinExistence type="predicted"/>
<dbReference type="RefSeq" id="WP_090118930.1">
    <property type="nucleotide sequence ID" value="NZ_FNNJ01000001.1"/>
</dbReference>
<dbReference type="PROSITE" id="PS51257">
    <property type="entry name" value="PROKAR_LIPOPROTEIN"/>
    <property type="match status" value="1"/>
</dbReference>
<protein>
    <recommendedName>
        <fullName evidence="4">LTXXQ motif family protein</fullName>
    </recommendedName>
</protein>
<evidence type="ECO:0000313" key="3">
    <source>
        <dbReference type="Proteomes" id="UP000199595"/>
    </source>
</evidence>
<name>A0A1H2RKQ5_9FLAO</name>
<organism evidence="2 3">
    <name type="scientific">Lutibacter oricola</name>
    <dbReference type="NCBI Taxonomy" id="762486"/>
    <lineage>
        <taxon>Bacteria</taxon>
        <taxon>Pseudomonadati</taxon>
        <taxon>Bacteroidota</taxon>
        <taxon>Flavobacteriia</taxon>
        <taxon>Flavobacteriales</taxon>
        <taxon>Flavobacteriaceae</taxon>
        <taxon>Lutibacter</taxon>
    </lineage>
</organism>
<evidence type="ECO:0008006" key="4">
    <source>
        <dbReference type="Google" id="ProtNLM"/>
    </source>
</evidence>
<dbReference type="Proteomes" id="UP000199595">
    <property type="component" value="Unassembled WGS sequence"/>
</dbReference>
<reference evidence="3" key="1">
    <citation type="submission" date="2016-10" db="EMBL/GenBank/DDBJ databases">
        <authorList>
            <person name="Varghese N."/>
            <person name="Submissions S."/>
        </authorList>
    </citation>
    <scope>NUCLEOTIDE SEQUENCE [LARGE SCALE GENOMIC DNA]</scope>
    <source>
        <strain evidence="3">DSM 24956</strain>
    </source>
</reference>
<feature type="compositionally biased region" description="Gly residues" evidence="1">
    <location>
        <begin position="29"/>
        <end position="39"/>
    </location>
</feature>
<dbReference type="EMBL" id="FNNJ01000001">
    <property type="protein sequence ID" value="SDW19957.1"/>
    <property type="molecule type" value="Genomic_DNA"/>
</dbReference>
<accession>A0A1H2RKQ5</accession>
<gene>
    <name evidence="2" type="ORF">SAMN05444411_101266</name>
</gene>
<dbReference type="AlphaFoldDB" id="A0A1H2RKQ5"/>
<evidence type="ECO:0000256" key="1">
    <source>
        <dbReference type="SAM" id="MobiDB-lite"/>
    </source>
</evidence>
<sequence>MKLNIKHIWNALIVVVLITTTACGQQRGPRGGGQGGGEQGPPPIPTTKQIVKMVDKLSSEILLSEDQKAEVLELYKEHFEEVEDLTSDGRPDRDKMEALKEDFESDVNEVLTEDQQKLYKAYVKKNSRKARK</sequence>
<feature type="region of interest" description="Disordered" evidence="1">
    <location>
        <begin position="25"/>
        <end position="46"/>
    </location>
</feature>
<keyword evidence="3" id="KW-1185">Reference proteome</keyword>
<evidence type="ECO:0000313" key="2">
    <source>
        <dbReference type="EMBL" id="SDW19957.1"/>
    </source>
</evidence>